<organism evidence="2 3">
    <name type="scientific">Boletus edulis BED1</name>
    <dbReference type="NCBI Taxonomy" id="1328754"/>
    <lineage>
        <taxon>Eukaryota</taxon>
        <taxon>Fungi</taxon>
        <taxon>Dikarya</taxon>
        <taxon>Basidiomycota</taxon>
        <taxon>Agaricomycotina</taxon>
        <taxon>Agaricomycetes</taxon>
        <taxon>Agaricomycetidae</taxon>
        <taxon>Boletales</taxon>
        <taxon>Boletineae</taxon>
        <taxon>Boletaceae</taxon>
        <taxon>Boletoideae</taxon>
        <taxon>Boletus</taxon>
    </lineage>
</organism>
<feature type="transmembrane region" description="Helical" evidence="1">
    <location>
        <begin position="63"/>
        <end position="81"/>
    </location>
</feature>
<evidence type="ECO:0000313" key="3">
    <source>
        <dbReference type="Proteomes" id="UP001194468"/>
    </source>
</evidence>
<feature type="transmembrane region" description="Helical" evidence="1">
    <location>
        <begin position="101"/>
        <end position="123"/>
    </location>
</feature>
<dbReference type="Proteomes" id="UP001194468">
    <property type="component" value="Unassembled WGS sequence"/>
</dbReference>
<reference evidence="2" key="2">
    <citation type="journal article" date="2020" name="Nat. Commun.">
        <title>Large-scale genome sequencing of mycorrhizal fungi provides insights into the early evolution of symbiotic traits.</title>
        <authorList>
            <person name="Miyauchi S."/>
            <person name="Kiss E."/>
            <person name="Kuo A."/>
            <person name="Drula E."/>
            <person name="Kohler A."/>
            <person name="Sanchez-Garcia M."/>
            <person name="Morin E."/>
            <person name="Andreopoulos B."/>
            <person name="Barry K.W."/>
            <person name="Bonito G."/>
            <person name="Buee M."/>
            <person name="Carver A."/>
            <person name="Chen C."/>
            <person name="Cichocki N."/>
            <person name="Clum A."/>
            <person name="Culley D."/>
            <person name="Crous P.W."/>
            <person name="Fauchery L."/>
            <person name="Girlanda M."/>
            <person name="Hayes R.D."/>
            <person name="Keri Z."/>
            <person name="LaButti K."/>
            <person name="Lipzen A."/>
            <person name="Lombard V."/>
            <person name="Magnuson J."/>
            <person name="Maillard F."/>
            <person name="Murat C."/>
            <person name="Nolan M."/>
            <person name="Ohm R.A."/>
            <person name="Pangilinan J."/>
            <person name="Pereira M.F."/>
            <person name="Perotto S."/>
            <person name="Peter M."/>
            <person name="Pfister S."/>
            <person name="Riley R."/>
            <person name="Sitrit Y."/>
            <person name="Stielow J.B."/>
            <person name="Szollosi G."/>
            <person name="Zifcakova L."/>
            <person name="Stursova M."/>
            <person name="Spatafora J.W."/>
            <person name="Tedersoo L."/>
            <person name="Vaario L.M."/>
            <person name="Yamada A."/>
            <person name="Yan M."/>
            <person name="Wang P."/>
            <person name="Xu J."/>
            <person name="Bruns T."/>
            <person name="Baldrian P."/>
            <person name="Vilgalys R."/>
            <person name="Dunand C."/>
            <person name="Henrissat B."/>
            <person name="Grigoriev I.V."/>
            <person name="Hibbett D."/>
            <person name="Nagy L.G."/>
            <person name="Martin F.M."/>
        </authorList>
    </citation>
    <scope>NUCLEOTIDE SEQUENCE</scope>
    <source>
        <strain evidence="2">BED1</strain>
    </source>
</reference>
<comment type="caution">
    <text evidence="2">The sequence shown here is derived from an EMBL/GenBank/DDBJ whole genome shotgun (WGS) entry which is preliminary data.</text>
</comment>
<evidence type="ECO:0000256" key="1">
    <source>
        <dbReference type="SAM" id="Phobius"/>
    </source>
</evidence>
<protein>
    <submittedName>
        <fullName evidence="2">Uncharacterized protein</fullName>
    </submittedName>
</protein>
<gene>
    <name evidence="2" type="ORF">L210DRAFT_3502115</name>
</gene>
<dbReference type="EMBL" id="WHUW01000006">
    <property type="protein sequence ID" value="KAF8444537.1"/>
    <property type="molecule type" value="Genomic_DNA"/>
</dbReference>
<evidence type="ECO:0000313" key="2">
    <source>
        <dbReference type="EMBL" id="KAF8444537.1"/>
    </source>
</evidence>
<name>A0AAD4BZP8_BOLED</name>
<reference evidence="2" key="1">
    <citation type="submission" date="2019-10" db="EMBL/GenBank/DDBJ databases">
        <authorList>
            <consortium name="DOE Joint Genome Institute"/>
            <person name="Kuo A."/>
            <person name="Miyauchi S."/>
            <person name="Kiss E."/>
            <person name="Drula E."/>
            <person name="Kohler A."/>
            <person name="Sanchez-Garcia M."/>
            <person name="Andreopoulos B."/>
            <person name="Barry K.W."/>
            <person name="Bonito G."/>
            <person name="Buee M."/>
            <person name="Carver A."/>
            <person name="Chen C."/>
            <person name="Cichocki N."/>
            <person name="Clum A."/>
            <person name="Culley D."/>
            <person name="Crous P.W."/>
            <person name="Fauchery L."/>
            <person name="Girlanda M."/>
            <person name="Hayes R."/>
            <person name="Keri Z."/>
            <person name="LaButti K."/>
            <person name="Lipzen A."/>
            <person name="Lombard V."/>
            <person name="Magnuson J."/>
            <person name="Maillard F."/>
            <person name="Morin E."/>
            <person name="Murat C."/>
            <person name="Nolan M."/>
            <person name="Ohm R."/>
            <person name="Pangilinan J."/>
            <person name="Pereira M."/>
            <person name="Perotto S."/>
            <person name="Peter M."/>
            <person name="Riley R."/>
            <person name="Sitrit Y."/>
            <person name="Stielow B."/>
            <person name="Szollosi G."/>
            <person name="Zifcakova L."/>
            <person name="Stursova M."/>
            <person name="Spatafora J.W."/>
            <person name="Tedersoo L."/>
            <person name="Vaario L.-M."/>
            <person name="Yamada A."/>
            <person name="Yan M."/>
            <person name="Wang P."/>
            <person name="Xu J."/>
            <person name="Bruns T."/>
            <person name="Baldrian P."/>
            <person name="Vilgalys R."/>
            <person name="Henrissat B."/>
            <person name="Grigoriev I.V."/>
            <person name="Hibbett D."/>
            <person name="Nagy L.G."/>
            <person name="Martin F.M."/>
        </authorList>
    </citation>
    <scope>NUCLEOTIDE SEQUENCE</scope>
    <source>
        <strain evidence="2">BED1</strain>
    </source>
</reference>
<keyword evidence="1" id="KW-0472">Membrane</keyword>
<keyword evidence="3" id="KW-1185">Reference proteome</keyword>
<accession>A0AAD4BZP8</accession>
<keyword evidence="1" id="KW-0812">Transmembrane</keyword>
<proteinExistence type="predicted"/>
<sequence length="203" mass="22892">MIPFLVDSKRVVTDVAVELSRSQAPPTLPFELRDYVSPNTWEARVSALTRLASQYSRPTFERAYLIIIMALSFLVPITTYYVTLQSLEGTTDDVDRQVWLARFSCFAVTIATWIVLSAPMILWKYLGKVRVTRVADLWTRADALSAPSYGAAPVWKASAPGLLRDAVVLVVTVPLIQKSHFDRDSYLPPVRTFSPWFALCMMN</sequence>
<dbReference type="AlphaFoldDB" id="A0AAD4BZP8"/>
<keyword evidence="1" id="KW-1133">Transmembrane helix</keyword>